<feature type="compositionally biased region" description="Polar residues" evidence="1">
    <location>
        <begin position="672"/>
        <end position="682"/>
    </location>
</feature>
<feature type="region of interest" description="Disordered" evidence="1">
    <location>
        <begin position="163"/>
        <end position="190"/>
    </location>
</feature>
<name>A0A250X0V3_9CHLO</name>
<feature type="region of interest" description="Disordered" evidence="1">
    <location>
        <begin position="806"/>
        <end position="884"/>
    </location>
</feature>
<sequence>MMNSLDSVERHSAVVGSILKSCLGVRKTFDGKFLSFLTIPVHLENGRESKRVIFCGSFRDAADAREARDMAALGLLVRPKTNEPADIYFCQDIQAAIKGLQAAYPHHITSDMVSNAAARALESGAQDLSKLFPAISPPVIIKKDIPPVQNIKATELQAVDAINKQSPSKKQLPSSSQLGRNTISSPQKPPTLVAAKKLRHLSASKSNKMRRVRGRSEGSLLVGGGPTRDQVVIDGAVRRPMGRPLETLSAGIARKPSGKCHVGVVLRGKLLHAGVTDSREKAKELEDLLKIGSRGKEALKELHNHPSTYTTMQVQEVMSNMATLLHVPWSDVQDAYDLAVEAGCEADERYKLPSQEEDEGESADEGSEEDAAVAEEDAVAVNEQATGLSFTGDAPATADVAEEDAAVADQATGLSFTGDAPATSDVAEEDAVAIAKQATGLSFTGGAPATADVMAVDIEGDKDKDVLAGKDEEESMDAEPEDHVSDEQAPLSEMPHLEVPQSEVPQKEVQQSEVQQSEVPQSEVPQSEVPQSEVPQSEVPQSEVPQSEVQQSEVPQSEVQQSEAPQSEVPQSEVPQSEVPQSEVPQSEVPQSEVSQSEVPQSEVPQSEVQQSEVPQSEVPQSEVQQSEVQQSEVPEESAEKVEGTSSKKRVAGSASGPKSSDTSERRPSKKPATSFQSSKPTPSCEGPSAVKTSEDDAANTTPDRGAVKSSPARKASSAPAKVFRPRGRANADHRTQMYHHITSCGGMGRWKAQLWRKGTLYSSRYFQTMEMAARAADVMIIRAHLMNVEDSSGKAAATAAAAAAPPYTSGGKQQQQGSNTASQPAPASPARADASQTEASSSSTMKSTMKSEASDEAKPATGTSHNKKGGKAQPDVSSAEWPKTNFSVDPKVAVLLLHNISLEQIVRFVQACDVFDELHLRAFISVLQDRANNRSSGEKLDMRASIQQALSKLQGQ</sequence>
<organism evidence="2 3">
    <name type="scientific">Chlamydomonas eustigma</name>
    <dbReference type="NCBI Taxonomy" id="1157962"/>
    <lineage>
        <taxon>Eukaryota</taxon>
        <taxon>Viridiplantae</taxon>
        <taxon>Chlorophyta</taxon>
        <taxon>core chlorophytes</taxon>
        <taxon>Chlorophyceae</taxon>
        <taxon>CS clade</taxon>
        <taxon>Chlamydomonadales</taxon>
        <taxon>Chlamydomonadaceae</taxon>
        <taxon>Chlamydomonas</taxon>
    </lineage>
</organism>
<feature type="region of interest" description="Disordered" evidence="1">
    <location>
        <begin position="350"/>
        <end position="376"/>
    </location>
</feature>
<dbReference type="STRING" id="1157962.A0A250X0V3"/>
<proteinExistence type="predicted"/>
<feature type="compositionally biased region" description="Low complexity" evidence="1">
    <location>
        <begin position="498"/>
        <end position="633"/>
    </location>
</feature>
<accession>A0A250X0V3</accession>
<feature type="region of interest" description="Disordered" evidence="1">
    <location>
        <begin position="205"/>
        <end position="225"/>
    </location>
</feature>
<feature type="compositionally biased region" description="Low complexity" evidence="1">
    <location>
        <begin position="164"/>
        <end position="178"/>
    </location>
</feature>
<evidence type="ECO:0000256" key="1">
    <source>
        <dbReference type="SAM" id="MobiDB-lite"/>
    </source>
</evidence>
<feature type="compositionally biased region" description="Acidic residues" evidence="1">
    <location>
        <begin position="471"/>
        <end position="480"/>
    </location>
</feature>
<gene>
    <name evidence="2" type="ORF">CEUSTIGMA_g3826.t1</name>
</gene>
<keyword evidence="3" id="KW-1185">Reference proteome</keyword>
<dbReference type="Proteomes" id="UP000232323">
    <property type="component" value="Unassembled WGS sequence"/>
</dbReference>
<dbReference type="EMBL" id="BEGY01000017">
    <property type="protein sequence ID" value="GAX76380.1"/>
    <property type="molecule type" value="Genomic_DNA"/>
</dbReference>
<evidence type="ECO:0000313" key="2">
    <source>
        <dbReference type="EMBL" id="GAX76380.1"/>
    </source>
</evidence>
<feature type="compositionally biased region" description="Low complexity" evidence="1">
    <location>
        <begin position="708"/>
        <end position="723"/>
    </location>
</feature>
<feature type="compositionally biased region" description="Polar residues" evidence="1">
    <location>
        <begin position="811"/>
        <end position="821"/>
    </location>
</feature>
<feature type="region of interest" description="Disordered" evidence="1">
    <location>
        <begin position="462"/>
        <end position="732"/>
    </location>
</feature>
<reference evidence="2 3" key="1">
    <citation type="submission" date="2017-08" db="EMBL/GenBank/DDBJ databases">
        <title>Acidophilic green algal genome provides insights into adaptation to an acidic environment.</title>
        <authorList>
            <person name="Hirooka S."/>
            <person name="Hirose Y."/>
            <person name="Kanesaki Y."/>
            <person name="Higuchi S."/>
            <person name="Fujiwara T."/>
            <person name="Onuma R."/>
            <person name="Era A."/>
            <person name="Ohbayashi R."/>
            <person name="Uzuka A."/>
            <person name="Nozaki H."/>
            <person name="Yoshikawa H."/>
            <person name="Miyagishima S.Y."/>
        </authorList>
    </citation>
    <scope>NUCLEOTIDE SEQUENCE [LARGE SCALE GENOMIC DNA]</scope>
    <source>
        <strain evidence="2 3">NIES-2499</strain>
    </source>
</reference>
<dbReference type="AlphaFoldDB" id="A0A250X0V3"/>
<comment type="caution">
    <text evidence="2">The sequence shown here is derived from an EMBL/GenBank/DDBJ whole genome shotgun (WGS) entry which is preliminary data.</text>
</comment>
<feature type="compositionally biased region" description="Acidic residues" evidence="1">
    <location>
        <begin position="355"/>
        <end position="376"/>
    </location>
</feature>
<dbReference type="Gene3D" id="2.160.10.20">
    <property type="entry name" value="Insect antifreeze protein"/>
    <property type="match status" value="1"/>
</dbReference>
<evidence type="ECO:0000313" key="3">
    <source>
        <dbReference type="Proteomes" id="UP000232323"/>
    </source>
</evidence>
<protein>
    <submittedName>
        <fullName evidence="2">Uncharacterized protein</fullName>
    </submittedName>
</protein>
<feature type="compositionally biased region" description="Low complexity" evidence="1">
    <location>
        <begin position="822"/>
        <end position="852"/>
    </location>
</feature>